<proteinExistence type="predicted"/>
<organism evidence="1 2">
    <name type="scientific">Cryptosporangium japonicum</name>
    <dbReference type="NCBI Taxonomy" id="80872"/>
    <lineage>
        <taxon>Bacteria</taxon>
        <taxon>Bacillati</taxon>
        <taxon>Actinomycetota</taxon>
        <taxon>Actinomycetes</taxon>
        <taxon>Cryptosporangiales</taxon>
        <taxon>Cryptosporangiaceae</taxon>
        <taxon>Cryptosporangium</taxon>
    </lineage>
</organism>
<gene>
    <name evidence="1" type="ORF">GCM10009539_05850</name>
</gene>
<sequence length="290" mass="31992">MALGHETKMRWNDKTAWIWSAKPTHPAIVSTEDSESVQALAAAGRRPTVRKTRTTERHYLFAVRVRCGLCGRLMQGTFNHGRNHYRGRYPADYAAANHVEQPKAPYLREDVLVGPVDEWLEQAFAPANRTETLTAMSEAEDSTDDAALAAAKEAIHSCRQRLQRYRAALEAGADPVLIQQWTAEVQAERVQAEAKVRELIGRQRMTTEELNALVSTLGGIRSILLTADPLDRAQVYRSLNLGLTFHPGRQVVTAEARPEGRALKDCVRGSSRAVCTRGRVAGTANGLVAA</sequence>
<dbReference type="EMBL" id="BAAAGX010000003">
    <property type="protein sequence ID" value="GAA0223506.1"/>
    <property type="molecule type" value="Genomic_DNA"/>
</dbReference>
<evidence type="ECO:0008006" key="3">
    <source>
        <dbReference type="Google" id="ProtNLM"/>
    </source>
</evidence>
<dbReference type="RefSeq" id="WP_344647139.1">
    <property type="nucleotide sequence ID" value="NZ_BAAAGX010000003.1"/>
</dbReference>
<keyword evidence="2" id="KW-1185">Reference proteome</keyword>
<accession>A0ABP3D558</accession>
<dbReference type="Proteomes" id="UP001500967">
    <property type="component" value="Unassembled WGS sequence"/>
</dbReference>
<evidence type="ECO:0000313" key="1">
    <source>
        <dbReference type="EMBL" id="GAA0223506.1"/>
    </source>
</evidence>
<comment type="caution">
    <text evidence="1">The sequence shown here is derived from an EMBL/GenBank/DDBJ whole genome shotgun (WGS) entry which is preliminary data.</text>
</comment>
<evidence type="ECO:0000313" key="2">
    <source>
        <dbReference type="Proteomes" id="UP001500967"/>
    </source>
</evidence>
<protein>
    <recommendedName>
        <fullName evidence="3">Recombinase zinc beta ribbon domain-containing protein</fullName>
    </recommendedName>
</protein>
<dbReference type="Gene3D" id="3.90.1750.20">
    <property type="entry name" value="Putative Large Serine Recombinase, Chain B, Domain 2"/>
    <property type="match status" value="1"/>
</dbReference>
<dbReference type="InterPro" id="IPR038109">
    <property type="entry name" value="DNA_bind_recomb_sf"/>
</dbReference>
<reference evidence="2" key="1">
    <citation type="journal article" date="2019" name="Int. J. Syst. Evol. Microbiol.">
        <title>The Global Catalogue of Microorganisms (GCM) 10K type strain sequencing project: providing services to taxonomists for standard genome sequencing and annotation.</title>
        <authorList>
            <consortium name="The Broad Institute Genomics Platform"/>
            <consortium name="The Broad Institute Genome Sequencing Center for Infectious Disease"/>
            <person name="Wu L."/>
            <person name="Ma J."/>
        </authorList>
    </citation>
    <scope>NUCLEOTIDE SEQUENCE [LARGE SCALE GENOMIC DNA]</scope>
    <source>
        <strain evidence="2">JCM 10425</strain>
    </source>
</reference>
<name>A0ABP3D558_9ACTN</name>